<comment type="caution">
    <text evidence="2">The sequence shown here is derived from an EMBL/GenBank/DDBJ whole genome shotgun (WGS) entry which is preliminary data.</text>
</comment>
<organism evidence="2 3">
    <name type="scientific">Pseudomonas oryzicola</name>
    <dbReference type="NCBI Taxonomy" id="485876"/>
    <lineage>
        <taxon>Bacteria</taxon>
        <taxon>Pseudomonadati</taxon>
        <taxon>Pseudomonadota</taxon>
        <taxon>Gammaproteobacteria</taxon>
        <taxon>Pseudomonadales</taxon>
        <taxon>Pseudomonadaceae</taxon>
        <taxon>Pseudomonas</taxon>
    </lineage>
</organism>
<evidence type="ECO:0000313" key="2">
    <source>
        <dbReference type="EMBL" id="MBV4492203.1"/>
    </source>
</evidence>
<keyword evidence="1" id="KW-0472">Membrane</keyword>
<dbReference type="Proteomes" id="UP000609530">
    <property type="component" value="Unassembled WGS sequence"/>
</dbReference>
<dbReference type="EMBL" id="JABWRZ020000001">
    <property type="protein sequence ID" value="MBV4492203.1"/>
    <property type="molecule type" value="Genomic_DNA"/>
</dbReference>
<dbReference type="InterPro" id="IPR009339">
    <property type="entry name" value="DUF998"/>
</dbReference>
<proteinExistence type="predicted"/>
<reference evidence="2 3" key="1">
    <citation type="journal article" date="2020" name="Microorganisms">
        <title>Reliable Identification of Environmental Pseudomonas Isolates Using the rpoD Gene.</title>
        <authorList>
            <consortium name="The Broad Institute Genome Sequencing Platform"/>
            <person name="Girard L."/>
            <person name="Lood C."/>
            <person name="Rokni-Zadeh H."/>
            <person name="van Noort V."/>
            <person name="Lavigne R."/>
            <person name="De Mot R."/>
        </authorList>
    </citation>
    <scope>NUCLEOTIDE SEQUENCE [LARGE SCALE GENOMIC DNA]</scope>
    <source>
        <strain evidence="2 3">RD9SR1</strain>
    </source>
</reference>
<feature type="transmembrane region" description="Helical" evidence="1">
    <location>
        <begin position="186"/>
        <end position="203"/>
    </location>
</feature>
<feature type="transmembrane region" description="Helical" evidence="1">
    <location>
        <begin position="12"/>
        <end position="33"/>
    </location>
</feature>
<gene>
    <name evidence="2" type="ORF">HU760_016560</name>
</gene>
<keyword evidence="3" id="KW-1185">Reference proteome</keyword>
<dbReference type="RefSeq" id="WP_186678455.1">
    <property type="nucleotide sequence ID" value="NZ_JABWRZ020000001.1"/>
</dbReference>
<dbReference type="Pfam" id="PF06197">
    <property type="entry name" value="DUF998"/>
    <property type="match status" value="1"/>
</dbReference>
<evidence type="ECO:0000256" key="1">
    <source>
        <dbReference type="SAM" id="Phobius"/>
    </source>
</evidence>
<accession>A0ABS6QDB4</accession>
<feature type="transmembrane region" description="Helical" evidence="1">
    <location>
        <begin position="82"/>
        <end position="103"/>
    </location>
</feature>
<sequence length="216" mass="22681">MNNPDRALLGSGLLIPVWLLLGVSLTSLGYPGYSHLDQAMSQLGATGAPTHAYSAWVNNFPLGLLFALFALGVARRFAGSRLALFSAALILLHGLASFATGLFACDEGCTPAQPSISQHIHNAAGLVMFLSLTLASALWCFLGKRLLCSPVFVGFSGLCLVLAIATVAMMGKAMADGHGFGLYQRLNYGVSVVWVAALAWAALRGNQTQSAALLQR</sequence>
<feature type="transmembrane region" description="Helical" evidence="1">
    <location>
        <begin position="123"/>
        <end position="142"/>
    </location>
</feature>
<keyword evidence="1" id="KW-1133">Transmembrane helix</keyword>
<feature type="transmembrane region" description="Helical" evidence="1">
    <location>
        <begin position="53"/>
        <end position="73"/>
    </location>
</feature>
<name>A0ABS6QDB4_9PSED</name>
<feature type="transmembrane region" description="Helical" evidence="1">
    <location>
        <begin position="151"/>
        <end position="174"/>
    </location>
</feature>
<protein>
    <submittedName>
        <fullName evidence="2">DUF998 domain-containing protein</fullName>
    </submittedName>
</protein>
<keyword evidence="1" id="KW-0812">Transmembrane</keyword>
<evidence type="ECO:0000313" key="3">
    <source>
        <dbReference type="Proteomes" id="UP000609530"/>
    </source>
</evidence>